<name>A0A0F5EXV8_AVIPA</name>
<dbReference type="OrthoDB" id="9915698at2"/>
<sequence>MKKYSKQVDYLFTEVIGFWLYIIAWLMIPVLIVFAIGGVEWLFFPENGSARMVVLKSLLVGLVVGGGGTALLYWYLKPKNKK</sequence>
<dbReference type="Proteomes" id="UP000294229">
    <property type="component" value="Unassembled WGS sequence"/>
</dbReference>
<dbReference type="RefSeq" id="WP_046098342.1">
    <property type="nucleotide sequence ID" value="NZ_JBANLW010000051.1"/>
</dbReference>
<keyword evidence="1" id="KW-1133">Transmembrane helix</keyword>
<accession>A0A0F5EXV8</accession>
<dbReference type="Proteomes" id="UP000254620">
    <property type="component" value="Unassembled WGS sequence"/>
</dbReference>
<reference evidence="3 4" key="1">
    <citation type="submission" date="2018-06" db="EMBL/GenBank/DDBJ databases">
        <authorList>
            <consortium name="Pathogen Informatics"/>
            <person name="Doyle S."/>
        </authorList>
    </citation>
    <scope>NUCLEOTIDE SEQUENCE [LARGE SCALE GENOMIC DNA]</scope>
    <source>
        <strain evidence="3 4">NCTC10926</strain>
    </source>
</reference>
<evidence type="ECO:0000256" key="1">
    <source>
        <dbReference type="SAM" id="Phobius"/>
    </source>
</evidence>
<evidence type="ECO:0000313" key="2">
    <source>
        <dbReference type="EMBL" id="RZN58646.1"/>
    </source>
</evidence>
<dbReference type="AlphaFoldDB" id="A0A0F5EXV8"/>
<evidence type="ECO:0000313" key="3">
    <source>
        <dbReference type="EMBL" id="SUU97075.1"/>
    </source>
</evidence>
<reference evidence="2 5" key="2">
    <citation type="submission" date="2018-11" db="EMBL/GenBank/DDBJ databases">
        <title>Sequencing Av. paragallinarum serogroups.</title>
        <authorList>
            <person name="Hellmuth J.E."/>
            <person name="Boucher C.E."/>
            <person name="Cason E.D."/>
        </authorList>
    </citation>
    <scope>NUCLEOTIDE SEQUENCE [LARGE SCALE GENOMIC DNA]</scope>
    <source>
        <strain evidence="2 5">SA-3</strain>
    </source>
</reference>
<keyword evidence="1" id="KW-0472">Membrane</keyword>
<proteinExistence type="predicted"/>
<evidence type="ECO:0000313" key="5">
    <source>
        <dbReference type="Proteomes" id="UP000294229"/>
    </source>
</evidence>
<evidence type="ECO:0000313" key="4">
    <source>
        <dbReference type="Proteomes" id="UP000254620"/>
    </source>
</evidence>
<keyword evidence="1" id="KW-0812">Transmembrane</keyword>
<dbReference type="EMBL" id="RQXS01000031">
    <property type="protein sequence ID" value="RZN58646.1"/>
    <property type="molecule type" value="Genomic_DNA"/>
</dbReference>
<dbReference type="EMBL" id="UFSW01000001">
    <property type="protein sequence ID" value="SUU97075.1"/>
    <property type="molecule type" value="Genomic_DNA"/>
</dbReference>
<organism evidence="2 5">
    <name type="scientific">Avibacterium paragallinarum</name>
    <name type="common">Haemophilus gallinarum</name>
    <dbReference type="NCBI Taxonomy" id="728"/>
    <lineage>
        <taxon>Bacteria</taxon>
        <taxon>Pseudomonadati</taxon>
        <taxon>Pseudomonadota</taxon>
        <taxon>Gammaproteobacteria</taxon>
        <taxon>Pasteurellales</taxon>
        <taxon>Pasteurellaceae</taxon>
        <taxon>Avibacterium</taxon>
    </lineage>
</organism>
<gene>
    <name evidence="2" type="ORF">EIG79_07340</name>
    <name evidence="3" type="ORF">NCTC10926_00441</name>
</gene>
<feature type="transmembrane region" description="Helical" evidence="1">
    <location>
        <begin position="57"/>
        <end position="76"/>
    </location>
</feature>
<feature type="transmembrane region" description="Helical" evidence="1">
    <location>
        <begin position="12"/>
        <end position="37"/>
    </location>
</feature>
<protein>
    <submittedName>
        <fullName evidence="2">Uncharacterized protein</fullName>
    </submittedName>
</protein>